<dbReference type="FunFam" id="1.25.40.570:FF:000019">
    <property type="entry name" value="Proteasome regulatory non-ATPase subunit 6"/>
    <property type="match status" value="1"/>
</dbReference>
<dbReference type="InterPro" id="IPR000717">
    <property type="entry name" value="PCI_dom"/>
</dbReference>
<evidence type="ECO:0000256" key="1">
    <source>
        <dbReference type="ARBA" id="ARBA00007454"/>
    </source>
</evidence>
<comment type="function">
    <text evidence="3">Component of the lid subcomplex of the 26S proteasome, a multiprotein complex involved in the ATP-dependent degradation of ubiquitinated proteins. In the complex, rpn-6.2 is required for proteasome assembly.</text>
</comment>
<keyword evidence="2 7" id="KW-0647">Proteasome</keyword>
<dbReference type="AlphaFoldDB" id="A0A0N0P3L4"/>
<dbReference type="Pfam" id="PF18055">
    <property type="entry name" value="RPN6_N"/>
    <property type="match status" value="1"/>
</dbReference>
<dbReference type="InterPro" id="IPR050871">
    <property type="entry name" value="26S_Proteasome/COP9_Components"/>
</dbReference>
<dbReference type="EMBL" id="LJSK01000274">
    <property type="protein sequence ID" value="KPI84266.1"/>
    <property type="molecule type" value="Genomic_DNA"/>
</dbReference>
<dbReference type="Gene3D" id="1.25.40.570">
    <property type="match status" value="1"/>
</dbReference>
<feature type="region of interest" description="Disordered" evidence="5">
    <location>
        <begin position="478"/>
        <end position="521"/>
    </location>
</feature>
<proteinExistence type="inferred from homology"/>
<comment type="similarity">
    <text evidence="1">Belongs to the proteasome subunit S9 family.</text>
</comment>
<evidence type="ECO:0000259" key="6">
    <source>
        <dbReference type="PROSITE" id="PS50250"/>
    </source>
</evidence>
<evidence type="ECO:0000256" key="5">
    <source>
        <dbReference type="SAM" id="MobiDB-lite"/>
    </source>
</evidence>
<evidence type="ECO:0000313" key="7">
    <source>
        <dbReference type="EMBL" id="KPI84266.1"/>
    </source>
</evidence>
<evidence type="ECO:0000256" key="3">
    <source>
        <dbReference type="ARBA" id="ARBA00056935"/>
    </source>
</evidence>
<feature type="domain" description="PCI" evidence="6">
    <location>
        <begin position="226"/>
        <end position="411"/>
    </location>
</feature>
<feature type="compositionally biased region" description="Basic and acidic residues" evidence="5">
    <location>
        <begin position="478"/>
        <end position="502"/>
    </location>
</feature>
<evidence type="ECO:0000256" key="4">
    <source>
        <dbReference type="ARBA" id="ARBA00069091"/>
    </source>
</evidence>
<dbReference type="OMA" id="ESKIYHA"/>
<dbReference type="PROSITE" id="PS50250">
    <property type="entry name" value="PCI"/>
    <property type="match status" value="1"/>
</dbReference>
<dbReference type="InterPro" id="IPR036390">
    <property type="entry name" value="WH_DNA-bd_sf"/>
</dbReference>
<dbReference type="SUPFAM" id="SSF46785">
    <property type="entry name" value="Winged helix' DNA-binding domain"/>
    <property type="match status" value="1"/>
</dbReference>
<gene>
    <name evidence="7" type="ORF">ABL78_6680</name>
</gene>
<dbReference type="SMART" id="SM00753">
    <property type="entry name" value="PAM"/>
    <property type="match status" value="1"/>
</dbReference>
<evidence type="ECO:0000256" key="2">
    <source>
        <dbReference type="ARBA" id="ARBA00022942"/>
    </source>
</evidence>
<reference evidence="7 8" key="1">
    <citation type="journal article" date="2015" name="PLoS Pathog.">
        <title>Leptomonas seymouri: Adaptations to the Dixenous Life Cycle Analyzed by Genome Sequencing, Transcriptome Profiling and Co-infection with Leishmania donovani.</title>
        <authorList>
            <person name="Kraeva N."/>
            <person name="Butenko A."/>
            <person name="Hlavacova J."/>
            <person name="Kostygov A."/>
            <person name="Myskova J."/>
            <person name="Grybchuk D."/>
            <person name="Lestinova T."/>
            <person name="Votypka J."/>
            <person name="Volf P."/>
            <person name="Opperdoes F."/>
            <person name="Flegontov P."/>
            <person name="Lukes J."/>
            <person name="Yurchenko V."/>
        </authorList>
    </citation>
    <scope>NUCLEOTIDE SEQUENCE [LARGE SCALE GENOMIC DNA]</scope>
    <source>
        <strain evidence="7 8">ATCC 30220</strain>
    </source>
</reference>
<dbReference type="GO" id="GO:0000502">
    <property type="term" value="C:proteasome complex"/>
    <property type="evidence" value="ECO:0007669"/>
    <property type="project" value="UniProtKB-KW"/>
</dbReference>
<dbReference type="Pfam" id="PF01399">
    <property type="entry name" value="PCI"/>
    <property type="match status" value="1"/>
</dbReference>
<dbReference type="OrthoDB" id="1418352at2759"/>
<dbReference type="SMART" id="SM00088">
    <property type="entry name" value="PINT"/>
    <property type="match status" value="1"/>
</dbReference>
<organism evidence="7 8">
    <name type="scientific">Leptomonas seymouri</name>
    <dbReference type="NCBI Taxonomy" id="5684"/>
    <lineage>
        <taxon>Eukaryota</taxon>
        <taxon>Discoba</taxon>
        <taxon>Euglenozoa</taxon>
        <taxon>Kinetoplastea</taxon>
        <taxon>Metakinetoplastina</taxon>
        <taxon>Trypanosomatida</taxon>
        <taxon>Trypanosomatidae</taxon>
        <taxon>Leishmaniinae</taxon>
        <taxon>Leptomonas</taxon>
    </lineage>
</organism>
<protein>
    <recommendedName>
        <fullName evidence="4">Probable 26S proteasome regulatory subunit rpn-6.2</fullName>
    </recommendedName>
</protein>
<comment type="caution">
    <text evidence="7">The sequence shown here is derived from an EMBL/GenBank/DDBJ whole genome shotgun (WGS) entry which is preliminary data.</text>
</comment>
<name>A0A0N0P3L4_LEPSE</name>
<accession>A0A0N0P3L4</accession>
<dbReference type="PANTHER" id="PTHR10678">
    <property type="entry name" value="26S PROTEASOME NON-ATPASE REGULATORY SUBUNIT 11/COP9 SIGNALOSOME COMPLEX SUBUNIT 2"/>
    <property type="match status" value="1"/>
</dbReference>
<dbReference type="InterPro" id="IPR040773">
    <property type="entry name" value="Rpn6_N"/>
</dbReference>
<sequence length="521" mass="58283">MSPSEVVEDCAHTLDLAEDHYAKGDRATARQLLQAIVKTDVTADDVDAIRAKEQAVYRLAELLTATTDGQAAIRLLTDVRSFFHVLPKAKTTKMVRKLFEHIVQCGVPLREQESVCLATVDWARQERRNYLRHRLQLRYVEILFAENRKSDALSALSSLLKEVRRLDDRTLLLEIYLLESKLYYAVLDTQKARAALVSARTTANSIYCPPLSQAEIDLQSGVLHAEEKDAKTAYSYLYEAFEGFHQLGDQARQARRALRYMILAKISTDMPDELAALLSSKNVLEYKGSDMDALRGIAEAYNKQDTHMFNAILSKARADAETAGTANTDTDLLADEVVRRQVNDMYNTLLGRHLLKVVSPYNRVQIEHISGLLQLDAVVVEQKLSQLILDRKLRGIVDQQHRCLIVFDEEAAETLTSGREGEAETFYENAADAAAAAEQVQTTLYHDALTALERYNTLVTALFDKVNGKFDALVAENIAKHKGEREKEDEKKKKSKSQRDDDAAPAADASAPGGKPKKDNA</sequence>
<keyword evidence="8" id="KW-1185">Reference proteome</keyword>
<dbReference type="Proteomes" id="UP000038009">
    <property type="component" value="Unassembled WGS sequence"/>
</dbReference>
<evidence type="ECO:0000313" key="8">
    <source>
        <dbReference type="Proteomes" id="UP000038009"/>
    </source>
</evidence>
<dbReference type="VEuPathDB" id="TriTrypDB:Lsey_0274_0060"/>